<proteinExistence type="inferred from homology"/>
<feature type="domain" description="Isopropylmalate dehydrogenase-like" evidence="10">
    <location>
        <begin position="8"/>
        <end position="354"/>
    </location>
</feature>
<dbReference type="EC" id="1.1.1.83" evidence="4"/>
<evidence type="ECO:0000256" key="9">
    <source>
        <dbReference type="ARBA" id="ARBA00049301"/>
    </source>
</evidence>
<dbReference type="Pfam" id="PF00180">
    <property type="entry name" value="Iso_dh"/>
    <property type="match status" value="1"/>
</dbReference>
<evidence type="ECO:0000256" key="8">
    <source>
        <dbReference type="ARBA" id="ARBA00023211"/>
    </source>
</evidence>
<reference evidence="11 12" key="1">
    <citation type="journal article" date="2003" name="Int. J. Syst. Evol. Microbiol.">
        <title>Kocuria polaris sp. nov., an orange-pigmented psychrophilic bacterium isolated from an Antarctic cyanobacterial mat sample.</title>
        <authorList>
            <person name="Reddy G.S."/>
            <person name="Prakash J.S."/>
            <person name="Prabahar V."/>
            <person name="Matsumoto G.I."/>
            <person name="Stackebrandt E."/>
            <person name="Shivaji S."/>
        </authorList>
    </citation>
    <scope>NUCLEOTIDE SEQUENCE [LARGE SCALE GENOMIC DNA]</scope>
    <source>
        <strain evidence="11 12">CMS 76or</strain>
    </source>
</reference>
<comment type="catalytic activity">
    <reaction evidence="9">
        <text>(R)-malate + NAD(+) = pyruvate + CO2 + NADH</text>
        <dbReference type="Rhea" id="RHEA:18365"/>
        <dbReference type="ChEBI" id="CHEBI:15361"/>
        <dbReference type="ChEBI" id="CHEBI:15588"/>
        <dbReference type="ChEBI" id="CHEBI:16526"/>
        <dbReference type="ChEBI" id="CHEBI:57540"/>
        <dbReference type="ChEBI" id="CHEBI:57945"/>
        <dbReference type="EC" id="1.1.1.83"/>
    </reaction>
</comment>
<evidence type="ECO:0000256" key="1">
    <source>
        <dbReference type="ARBA" id="ARBA00001936"/>
    </source>
</evidence>
<dbReference type="PANTHER" id="PTHR43275:SF1">
    <property type="entry name" value="D-MALATE DEHYDROGENASE [DECARBOXYLATING]"/>
    <property type="match status" value="1"/>
</dbReference>
<comment type="similarity">
    <text evidence="3">Belongs to the isocitrate and isopropylmalate dehydrogenases family.</text>
</comment>
<keyword evidence="8" id="KW-0464">Manganese</keyword>
<dbReference type="NCBIfam" id="TIGR02089">
    <property type="entry name" value="TTC"/>
    <property type="match status" value="1"/>
</dbReference>
<dbReference type="InterPro" id="IPR019818">
    <property type="entry name" value="IsoCit/isopropylmalate_DH_CS"/>
</dbReference>
<accession>A0A0A6VQ55</accession>
<keyword evidence="12" id="KW-1185">Reference proteome</keyword>
<comment type="cofactor">
    <cofactor evidence="2">
        <name>Mg(2+)</name>
        <dbReference type="ChEBI" id="CHEBI:18420"/>
    </cofactor>
</comment>
<evidence type="ECO:0000256" key="5">
    <source>
        <dbReference type="ARBA" id="ARBA00022723"/>
    </source>
</evidence>
<keyword evidence="7" id="KW-0520">NAD</keyword>
<dbReference type="InterPro" id="IPR050501">
    <property type="entry name" value="ICDH/IPMDH"/>
</dbReference>
<gene>
    <name evidence="11" type="ORF">GY22_14670</name>
</gene>
<dbReference type="RefSeq" id="WP_035929355.1">
    <property type="nucleotide sequence ID" value="NZ_JSUH01000015.1"/>
</dbReference>
<dbReference type="GO" id="GO:0046553">
    <property type="term" value="F:D-malate dehydrogenase (decarboxylating) (NAD+) activity"/>
    <property type="evidence" value="ECO:0007669"/>
    <property type="project" value="UniProtKB-EC"/>
</dbReference>
<sequence>MAEHQVFKIASIPADGVGKEVVAAGRKVLDALAAQSGGAFSFEWTEFPWGSEYYDQHGVMMDPNGLEELKDFDAILFGAVGWENVPDHVSLWGLRLNITQNFDQWANIRPVKFLPGVVSPLRKADDTELDWVVVRENSEGEYAGLGGRNLAGRGPGNEVAVQSSLFTEKGCERIIRFAFDLARTREVKKVSSVTKSNAQQYGMVLWDEVFARVAADYPDVTTESVLVDAMSAKFVLRPEELSVVVASNLNADILSDLGSALAGSLGLAASANLNPERRFPSMFEPVHGSAPDIAGKGISNPIGTIASAALMLDHFGLHAEARRVEAAIEATTAAGHLTRDIGGTADTNEITEAIIEALAKSLTSA</sequence>
<dbReference type="GO" id="GO:0000287">
    <property type="term" value="F:magnesium ion binding"/>
    <property type="evidence" value="ECO:0007669"/>
    <property type="project" value="InterPro"/>
</dbReference>
<dbReference type="InterPro" id="IPR011829">
    <property type="entry name" value="TTC_DH"/>
</dbReference>
<evidence type="ECO:0000313" key="12">
    <source>
        <dbReference type="Proteomes" id="UP000030466"/>
    </source>
</evidence>
<dbReference type="GO" id="GO:0051287">
    <property type="term" value="F:NAD binding"/>
    <property type="evidence" value="ECO:0007669"/>
    <property type="project" value="InterPro"/>
</dbReference>
<dbReference type="EMBL" id="JSUH01000015">
    <property type="protein sequence ID" value="KHD96543.1"/>
    <property type="molecule type" value="Genomic_DNA"/>
</dbReference>
<dbReference type="SMART" id="SM01329">
    <property type="entry name" value="Iso_dh"/>
    <property type="match status" value="1"/>
</dbReference>
<evidence type="ECO:0000256" key="4">
    <source>
        <dbReference type="ARBA" id="ARBA00013126"/>
    </source>
</evidence>
<keyword evidence="5" id="KW-0479">Metal-binding</keyword>
<dbReference type="Gene3D" id="3.40.718.10">
    <property type="entry name" value="Isopropylmalate Dehydrogenase"/>
    <property type="match status" value="1"/>
</dbReference>
<evidence type="ECO:0000256" key="7">
    <source>
        <dbReference type="ARBA" id="ARBA00023027"/>
    </source>
</evidence>
<evidence type="ECO:0000259" key="10">
    <source>
        <dbReference type="SMART" id="SM01329"/>
    </source>
</evidence>
<dbReference type="InterPro" id="IPR024084">
    <property type="entry name" value="IsoPropMal-DH-like_dom"/>
</dbReference>
<dbReference type="OrthoDB" id="5289857at2"/>
<evidence type="ECO:0000256" key="3">
    <source>
        <dbReference type="ARBA" id="ARBA00007769"/>
    </source>
</evidence>
<dbReference type="PANTHER" id="PTHR43275">
    <property type="entry name" value="D-MALATE DEHYDROGENASE [DECARBOXYLATING]"/>
    <property type="match status" value="1"/>
</dbReference>
<name>A0A0A6VQ55_KOCRO</name>
<comment type="caution">
    <text evidence="11">The sequence shown here is derived from an EMBL/GenBank/DDBJ whole genome shotgun (WGS) entry which is preliminary data.</text>
</comment>
<evidence type="ECO:0000256" key="6">
    <source>
        <dbReference type="ARBA" id="ARBA00023002"/>
    </source>
</evidence>
<dbReference type="SUPFAM" id="SSF53659">
    <property type="entry name" value="Isocitrate/Isopropylmalate dehydrogenase-like"/>
    <property type="match status" value="1"/>
</dbReference>
<dbReference type="Proteomes" id="UP000030466">
    <property type="component" value="Unassembled WGS sequence"/>
</dbReference>
<dbReference type="AlphaFoldDB" id="A0A0A6VQ55"/>
<protein>
    <recommendedName>
        <fullName evidence="4">D-malate dehydrogenase (decarboxylating)</fullName>
        <ecNumber evidence="4">1.1.1.83</ecNumber>
    </recommendedName>
</protein>
<dbReference type="PROSITE" id="PS00470">
    <property type="entry name" value="IDH_IMDH"/>
    <property type="match status" value="1"/>
</dbReference>
<organism evidence="11 12">
    <name type="scientific">Kocuria rosea subsp. polaris</name>
    <dbReference type="NCBI Taxonomy" id="136273"/>
    <lineage>
        <taxon>Bacteria</taxon>
        <taxon>Bacillati</taxon>
        <taxon>Actinomycetota</taxon>
        <taxon>Actinomycetes</taxon>
        <taxon>Micrococcales</taxon>
        <taxon>Micrococcaceae</taxon>
        <taxon>Kocuria</taxon>
    </lineage>
</organism>
<keyword evidence="6" id="KW-0560">Oxidoreductase</keyword>
<evidence type="ECO:0000313" key="11">
    <source>
        <dbReference type="EMBL" id="KHD96543.1"/>
    </source>
</evidence>
<comment type="cofactor">
    <cofactor evidence="1">
        <name>Mn(2+)</name>
        <dbReference type="ChEBI" id="CHEBI:29035"/>
    </cofactor>
</comment>
<evidence type="ECO:0000256" key="2">
    <source>
        <dbReference type="ARBA" id="ARBA00001946"/>
    </source>
</evidence>